<evidence type="ECO:0000256" key="3">
    <source>
        <dbReference type="PIRSR" id="PIRSR004848-1"/>
    </source>
</evidence>
<dbReference type="PROSITE" id="PS01211">
    <property type="entry name" value="UPF0001"/>
    <property type="match status" value="1"/>
</dbReference>
<evidence type="ECO:0000313" key="6">
    <source>
        <dbReference type="EMBL" id="CAB0151933.1"/>
    </source>
</evidence>
<dbReference type="Gene3D" id="3.20.20.10">
    <property type="entry name" value="Alanine racemase"/>
    <property type="match status" value="1"/>
</dbReference>
<dbReference type="CDD" id="cd06824">
    <property type="entry name" value="PLPDE_III_Yggs_like"/>
    <property type="match status" value="1"/>
</dbReference>
<dbReference type="Proteomes" id="UP000481517">
    <property type="component" value="Unassembled WGS sequence"/>
</dbReference>
<dbReference type="PANTHER" id="PTHR10146">
    <property type="entry name" value="PROLINE SYNTHETASE CO-TRANSCRIBED BACTERIAL HOMOLOG PROTEIN"/>
    <property type="match status" value="1"/>
</dbReference>
<evidence type="ECO:0000256" key="2">
    <source>
        <dbReference type="HAMAP-Rule" id="MF_02087"/>
    </source>
</evidence>
<evidence type="ECO:0000259" key="5">
    <source>
        <dbReference type="Pfam" id="PF01168"/>
    </source>
</evidence>
<dbReference type="InterPro" id="IPR001608">
    <property type="entry name" value="Ala_racemase_N"/>
</dbReference>
<sequence>MMNSIVDRLKEVRSSIESACLQSNRSSESVQLLAVSKTKPASDIRSLYHAGQQQFGENYLQEALTKQQQLLDLTDIVWHFIGPIQSNKTRDIASHFAWVHSIDRLKIARRLSQQRAQDAPPLNVLIQINIDDESTKAGIQPEQLVEFAGEMAQLPNLKLRGLMTLPAAEASAQQQQQSFATMQRLYSELASQYPTVDTLSMGMSNDLESAIKAGSTMVRIGTALFGARDQTRSNE</sequence>
<feature type="domain" description="Alanine racemase N-terminal" evidence="5">
    <location>
        <begin position="27"/>
        <end position="228"/>
    </location>
</feature>
<dbReference type="InterPro" id="IPR011078">
    <property type="entry name" value="PyrdxlP_homeostasis"/>
</dbReference>
<name>A0A6S6WM92_9GAMM</name>
<keyword evidence="6" id="KW-0413">Isomerase</keyword>
<comment type="function">
    <text evidence="2">Pyridoxal 5'-phosphate (PLP)-binding protein, which is involved in PLP homeostasis.</text>
</comment>
<dbReference type="AlphaFoldDB" id="A0A6S6WM92"/>
<protein>
    <recommendedName>
        <fullName evidence="2">Pyridoxal phosphate homeostasis protein</fullName>
        <shortName evidence="2">PLP homeostasis protein</shortName>
    </recommendedName>
</protein>
<dbReference type="PIRSF" id="PIRSF004848">
    <property type="entry name" value="YBL036c_PLPDEIII"/>
    <property type="match status" value="1"/>
</dbReference>
<dbReference type="EMBL" id="CADCXY010000008">
    <property type="protein sequence ID" value="CAB0151933.1"/>
    <property type="molecule type" value="Genomic_DNA"/>
</dbReference>
<dbReference type="HAMAP" id="MF_02087">
    <property type="entry name" value="PLP_homeostasis"/>
    <property type="match status" value="1"/>
</dbReference>
<dbReference type="InterPro" id="IPR029066">
    <property type="entry name" value="PLP-binding_barrel"/>
</dbReference>
<organism evidence="6 7">
    <name type="scientific">Pseudidiomarina piscicola</name>
    <dbReference type="NCBI Taxonomy" id="2614830"/>
    <lineage>
        <taxon>Bacteria</taxon>
        <taxon>Pseudomonadati</taxon>
        <taxon>Pseudomonadota</taxon>
        <taxon>Gammaproteobacteria</taxon>
        <taxon>Alteromonadales</taxon>
        <taxon>Idiomarinaceae</taxon>
        <taxon>Pseudidiomarina</taxon>
    </lineage>
</organism>
<evidence type="ECO:0000256" key="1">
    <source>
        <dbReference type="ARBA" id="ARBA00022898"/>
    </source>
</evidence>
<reference evidence="6 7" key="1">
    <citation type="submission" date="2020-02" db="EMBL/GenBank/DDBJ databases">
        <authorList>
            <person name="Rodrigo-Torres L."/>
            <person name="Arahal R. D."/>
            <person name="Lucena T."/>
        </authorList>
    </citation>
    <scope>NUCLEOTIDE SEQUENCE [LARGE SCALE GENOMIC DNA]</scope>
    <source>
        <strain evidence="6 7">CECT 9734</strain>
    </source>
</reference>
<dbReference type="PANTHER" id="PTHR10146:SF14">
    <property type="entry name" value="PYRIDOXAL PHOSPHATE HOMEOSTASIS PROTEIN"/>
    <property type="match status" value="1"/>
</dbReference>
<dbReference type="GO" id="GO:0030170">
    <property type="term" value="F:pyridoxal phosphate binding"/>
    <property type="evidence" value="ECO:0007669"/>
    <property type="project" value="UniProtKB-UniRule"/>
</dbReference>
<comment type="cofactor">
    <cofactor evidence="3">
        <name>pyridoxal 5'-phosphate</name>
        <dbReference type="ChEBI" id="CHEBI:597326"/>
    </cofactor>
</comment>
<keyword evidence="7" id="KW-1185">Reference proteome</keyword>
<comment type="similarity">
    <text evidence="2 4">Belongs to the pyridoxal phosphate-binding protein YggS/PROSC family.</text>
</comment>
<keyword evidence="1 2" id="KW-0663">Pyridoxal phosphate</keyword>
<dbReference type="NCBIfam" id="TIGR00044">
    <property type="entry name" value="YggS family pyridoxal phosphate-dependent enzyme"/>
    <property type="match status" value="1"/>
</dbReference>
<feature type="modified residue" description="N6-(pyridoxal phosphate)lysine" evidence="2 3">
    <location>
        <position position="37"/>
    </location>
</feature>
<gene>
    <name evidence="6" type="ORF">PSI9734_02288</name>
</gene>
<evidence type="ECO:0000313" key="7">
    <source>
        <dbReference type="Proteomes" id="UP000481517"/>
    </source>
</evidence>
<dbReference type="SUPFAM" id="SSF51419">
    <property type="entry name" value="PLP-binding barrel"/>
    <property type="match status" value="1"/>
</dbReference>
<proteinExistence type="inferred from homology"/>
<accession>A0A6S6WM92</accession>
<dbReference type="Pfam" id="PF01168">
    <property type="entry name" value="Ala_racemase_N"/>
    <property type="match status" value="1"/>
</dbReference>
<dbReference type="FunFam" id="3.20.20.10:FF:000018">
    <property type="entry name" value="Pyridoxal phosphate homeostasis protein"/>
    <property type="match status" value="1"/>
</dbReference>
<evidence type="ECO:0000256" key="4">
    <source>
        <dbReference type="RuleBase" id="RU004514"/>
    </source>
</evidence>
<dbReference type="GO" id="GO:0016853">
    <property type="term" value="F:isomerase activity"/>
    <property type="evidence" value="ECO:0007669"/>
    <property type="project" value="UniProtKB-KW"/>
</dbReference>